<evidence type="ECO:0000256" key="1">
    <source>
        <dbReference type="SAM" id="MobiDB-lite"/>
    </source>
</evidence>
<dbReference type="Proteomes" id="UP001189429">
    <property type="component" value="Unassembled WGS sequence"/>
</dbReference>
<reference evidence="2" key="1">
    <citation type="submission" date="2023-10" db="EMBL/GenBank/DDBJ databases">
        <authorList>
            <person name="Chen Y."/>
            <person name="Shah S."/>
            <person name="Dougan E. K."/>
            <person name="Thang M."/>
            <person name="Chan C."/>
        </authorList>
    </citation>
    <scope>NUCLEOTIDE SEQUENCE [LARGE SCALE GENOMIC DNA]</scope>
</reference>
<comment type="caution">
    <text evidence="2">The sequence shown here is derived from an EMBL/GenBank/DDBJ whole genome shotgun (WGS) entry which is preliminary data.</text>
</comment>
<evidence type="ECO:0000313" key="2">
    <source>
        <dbReference type="EMBL" id="CAK0814918.1"/>
    </source>
</evidence>
<name>A0ABN9R7R8_9DINO</name>
<sequence>PEDDASLRYTRESERLSFYDYIRLHMSSVTRWSRFYRTTGPQRGQVVLLAMRMYPKKKNDTRWIYVKPDRALGVGDIKDRAKMSSRRQPGWDYEAFPALTAPEKADILEKAKEEQLEAELYLSNIRGYVASLSWFRSGLVGVWSTWNWGSTAGAAFFFWRVAVYCNLRQWMRWSVEKLEDGHNMILEIDDFRGYLHDLYQDGKLEIPIMIFTAVVALGPRLLRCCRQRPSPLLAGASPPVSDVDSDGKAGHSVAGSSDESEPAKDMQETKAMMSNLLDEITKSKSESPRAPTSRSASSAASPGESSHASWEKIPSVNTDSSMDVHVDRMIDRLKRFEDTINADKETLEGAGVSLEPLREALRDPRERLLANLSKIDAPPTFTLPAGLTSRVAPELLVQTYGKYGSMVKFATDWVRLKELNRNHIGHEMMLHCMTLERMLEASPEFIQTAGCEILCARAYALKRAFKDVACINDWKQPRGSGANKWKSNARWDLANELGWRSLTEGGEALPGVERDLTARLQQKALFQKYMQKGGSDAVKEEDE</sequence>
<accession>A0ABN9R7R8</accession>
<proteinExistence type="predicted"/>
<organism evidence="2 3">
    <name type="scientific">Prorocentrum cordatum</name>
    <dbReference type="NCBI Taxonomy" id="2364126"/>
    <lineage>
        <taxon>Eukaryota</taxon>
        <taxon>Sar</taxon>
        <taxon>Alveolata</taxon>
        <taxon>Dinophyceae</taxon>
        <taxon>Prorocentrales</taxon>
        <taxon>Prorocentraceae</taxon>
        <taxon>Prorocentrum</taxon>
    </lineage>
</organism>
<feature type="non-terminal residue" evidence="2">
    <location>
        <position position="1"/>
    </location>
</feature>
<feature type="region of interest" description="Disordered" evidence="1">
    <location>
        <begin position="281"/>
        <end position="316"/>
    </location>
</feature>
<gene>
    <name evidence="2" type="ORF">PCOR1329_LOCUS18400</name>
</gene>
<feature type="region of interest" description="Disordered" evidence="1">
    <location>
        <begin position="235"/>
        <end position="267"/>
    </location>
</feature>
<feature type="compositionally biased region" description="Low complexity" evidence="1">
    <location>
        <begin position="288"/>
        <end position="308"/>
    </location>
</feature>
<dbReference type="EMBL" id="CAUYUJ010005780">
    <property type="protein sequence ID" value="CAK0814918.1"/>
    <property type="molecule type" value="Genomic_DNA"/>
</dbReference>
<evidence type="ECO:0000313" key="3">
    <source>
        <dbReference type="Proteomes" id="UP001189429"/>
    </source>
</evidence>
<keyword evidence="3" id="KW-1185">Reference proteome</keyword>
<protein>
    <submittedName>
        <fullName evidence="2">Uncharacterized protein</fullName>
    </submittedName>
</protein>